<evidence type="ECO:0000256" key="4">
    <source>
        <dbReference type="PIRSR" id="PIRSR036979-1"/>
    </source>
</evidence>
<dbReference type="AlphaFoldDB" id="A0A2W4X443"/>
<dbReference type="PRINTS" id="PR00116">
    <property type="entry name" value="ARGINASE"/>
</dbReference>
<dbReference type="SUPFAM" id="SSF52768">
    <property type="entry name" value="Arginase/deacetylase"/>
    <property type="match status" value="1"/>
</dbReference>
<dbReference type="PIRSF" id="PIRSF036979">
    <property type="entry name" value="Arginase"/>
    <property type="match status" value="1"/>
</dbReference>
<evidence type="ECO:0000256" key="2">
    <source>
        <dbReference type="ARBA" id="ARBA00022723"/>
    </source>
</evidence>
<dbReference type="Proteomes" id="UP000249794">
    <property type="component" value="Unassembled WGS sequence"/>
</dbReference>
<gene>
    <name evidence="6" type="ORF">DCF15_15995</name>
</gene>
<sequence>MSLFSRSPLSNQQSNQPHKQALIERFDPSGVGVNNGNIFGFPFDYETADIIIFGVPWEVTVSFHSGTAQGPKAVLTASPQLDFYDYDNPLGWQQGIYMPPIPDWIEAQNGVLRSPAKKIVEATEQTLSLPDPQDLQQVNAGCADLNQWLQAETRKALTAGKTVGILGGDHSVPLGALQALSEQYPSFGILHLDAHCDLRDAYQGFQYSHASIMRNALEIPQISKLVQVGVRDVSMREIEFVEASNGRIVLHHDTALKRSRYEGTPWRELCRKIVADLPQQVYISFDIDGLDPKLCPATGTPVPGGLELDEAFCLLREVADSREIIGFDLCEVGPDDWDGNVGARIIYKLCNLIGLSRQQNSI</sequence>
<dbReference type="Pfam" id="PF00491">
    <property type="entry name" value="Arginase"/>
    <property type="match status" value="1"/>
</dbReference>
<dbReference type="PANTHER" id="PTHR11358:SF26">
    <property type="entry name" value="GUANIDINO ACID HYDROLASE, MITOCHONDRIAL"/>
    <property type="match status" value="1"/>
</dbReference>
<dbReference type="PROSITE" id="PS51409">
    <property type="entry name" value="ARGINASE_2"/>
    <property type="match status" value="1"/>
</dbReference>
<protein>
    <submittedName>
        <fullName evidence="6">Agmatinase</fullName>
    </submittedName>
</protein>
<keyword evidence="3 5" id="KW-0378">Hydrolase</keyword>
<evidence type="ECO:0000313" key="6">
    <source>
        <dbReference type="EMBL" id="PZO50297.1"/>
    </source>
</evidence>
<dbReference type="GO" id="GO:0008783">
    <property type="term" value="F:agmatinase activity"/>
    <property type="evidence" value="ECO:0007669"/>
    <property type="project" value="TreeGrafter"/>
</dbReference>
<evidence type="ECO:0000313" key="7">
    <source>
        <dbReference type="Proteomes" id="UP000249794"/>
    </source>
</evidence>
<dbReference type="CDD" id="cd11593">
    <property type="entry name" value="Agmatinase-like_2"/>
    <property type="match status" value="1"/>
</dbReference>
<feature type="binding site" evidence="4">
    <location>
        <position position="286"/>
    </location>
    <ligand>
        <name>Mn(2+)</name>
        <dbReference type="ChEBI" id="CHEBI:29035"/>
        <label>1</label>
    </ligand>
</feature>
<evidence type="ECO:0000256" key="5">
    <source>
        <dbReference type="RuleBase" id="RU003684"/>
    </source>
</evidence>
<reference evidence="7" key="1">
    <citation type="submission" date="2018-04" db="EMBL/GenBank/DDBJ databases">
        <authorList>
            <person name="Cornet L."/>
        </authorList>
    </citation>
    <scope>NUCLEOTIDE SEQUENCE [LARGE SCALE GENOMIC DNA]</scope>
</reference>
<comment type="caution">
    <text evidence="6">The sequence shown here is derived from an EMBL/GenBank/DDBJ whole genome shotgun (WGS) entry which is preliminary data.</text>
</comment>
<evidence type="ECO:0000256" key="1">
    <source>
        <dbReference type="ARBA" id="ARBA00009227"/>
    </source>
</evidence>
<dbReference type="PANTHER" id="PTHR11358">
    <property type="entry name" value="ARGINASE/AGMATINASE"/>
    <property type="match status" value="1"/>
</dbReference>
<keyword evidence="2 4" id="KW-0479">Metal-binding</keyword>
<dbReference type="Gene3D" id="3.40.800.10">
    <property type="entry name" value="Ureohydrolase domain"/>
    <property type="match status" value="1"/>
</dbReference>
<dbReference type="InterPro" id="IPR020855">
    <property type="entry name" value="Ureohydrolase_Mn_BS"/>
</dbReference>
<feature type="binding site" evidence="4">
    <location>
        <position position="197"/>
    </location>
    <ligand>
        <name>Mn(2+)</name>
        <dbReference type="ChEBI" id="CHEBI:29035"/>
        <label>1</label>
    </ligand>
</feature>
<comment type="similarity">
    <text evidence="1">Belongs to the arginase family. Agmatinase subfamily.</text>
</comment>
<proteinExistence type="inferred from homology"/>
<dbReference type="PROSITE" id="PS01053">
    <property type="entry name" value="ARGINASE_1"/>
    <property type="match status" value="1"/>
</dbReference>
<dbReference type="GO" id="GO:0046872">
    <property type="term" value="F:metal ion binding"/>
    <property type="evidence" value="ECO:0007669"/>
    <property type="project" value="UniProtKB-KW"/>
</dbReference>
<organism evidence="6 7">
    <name type="scientific">Phormidesmis priestleyi</name>
    <dbReference type="NCBI Taxonomy" id="268141"/>
    <lineage>
        <taxon>Bacteria</taxon>
        <taxon>Bacillati</taxon>
        <taxon>Cyanobacteriota</taxon>
        <taxon>Cyanophyceae</taxon>
        <taxon>Leptolyngbyales</taxon>
        <taxon>Leptolyngbyaceae</taxon>
        <taxon>Phormidesmis</taxon>
    </lineage>
</organism>
<dbReference type="InterPro" id="IPR023696">
    <property type="entry name" value="Ureohydrolase_dom_sf"/>
</dbReference>
<reference evidence="6 7" key="2">
    <citation type="submission" date="2018-06" db="EMBL/GenBank/DDBJ databases">
        <title>Metagenomic assembly of (sub)arctic Cyanobacteria and their associated microbiome from non-axenic cultures.</title>
        <authorList>
            <person name="Baurain D."/>
        </authorList>
    </citation>
    <scope>NUCLEOTIDE SEQUENCE [LARGE SCALE GENOMIC DNA]</scope>
    <source>
        <strain evidence="6">ULC027bin1</strain>
    </source>
</reference>
<dbReference type="EMBL" id="QBMP01000192">
    <property type="protein sequence ID" value="PZO50297.1"/>
    <property type="molecule type" value="Genomic_DNA"/>
</dbReference>
<feature type="binding site" evidence="4">
    <location>
        <position position="195"/>
    </location>
    <ligand>
        <name>Mn(2+)</name>
        <dbReference type="ChEBI" id="CHEBI:29035"/>
        <label>1</label>
    </ligand>
</feature>
<name>A0A2W4X443_9CYAN</name>
<feature type="binding site" evidence="4">
    <location>
        <position position="288"/>
    </location>
    <ligand>
        <name>Mn(2+)</name>
        <dbReference type="ChEBI" id="CHEBI:29035"/>
        <label>1</label>
    </ligand>
</feature>
<feature type="binding site" evidence="4">
    <location>
        <position position="193"/>
    </location>
    <ligand>
        <name>Mn(2+)</name>
        <dbReference type="ChEBI" id="CHEBI:29035"/>
        <label>1</label>
    </ligand>
</feature>
<dbReference type="GO" id="GO:0033389">
    <property type="term" value="P:putrescine biosynthetic process from arginine, via agmatine"/>
    <property type="evidence" value="ECO:0007669"/>
    <property type="project" value="TreeGrafter"/>
</dbReference>
<dbReference type="InterPro" id="IPR006035">
    <property type="entry name" value="Ureohydrolase"/>
</dbReference>
<evidence type="ECO:0000256" key="3">
    <source>
        <dbReference type="ARBA" id="ARBA00022801"/>
    </source>
</evidence>
<keyword evidence="4" id="KW-0464">Manganese</keyword>
<accession>A0A2W4X443</accession>
<feature type="binding site" evidence="4">
    <location>
        <position position="170"/>
    </location>
    <ligand>
        <name>Mn(2+)</name>
        <dbReference type="ChEBI" id="CHEBI:29035"/>
        <label>1</label>
    </ligand>
</feature>
<comment type="cofactor">
    <cofactor evidence="4">
        <name>Mn(2+)</name>
        <dbReference type="ChEBI" id="CHEBI:29035"/>
    </cofactor>
    <text evidence="4">Binds 2 manganese ions per subunit.</text>
</comment>